<proteinExistence type="predicted"/>
<name>A0A7Y0FHV0_9FLAO</name>
<gene>
    <name evidence="1" type="ORF">HHL20_05300</name>
</gene>
<dbReference type="EMBL" id="JABBGF010000001">
    <property type="protein sequence ID" value="NML56754.1"/>
    <property type="molecule type" value="Genomic_DNA"/>
</dbReference>
<comment type="caution">
    <text evidence="1">The sequence shown here is derived from an EMBL/GenBank/DDBJ whole genome shotgun (WGS) entry which is preliminary data.</text>
</comment>
<protein>
    <submittedName>
        <fullName evidence="1">Uncharacterized protein</fullName>
    </submittedName>
</protein>
<dbReference type="RefSeq" id="WP_169230128.1">
    <property type="nucleotide sequence ID" value="NZ_JABBGF010000001.1"/>
</dbReference>
<dbReference type="Proteomes" id="UP000552615">
    <property type="component" value="Unassembled WGS sequence"/>
</dbReference>
<organism evidence="1 2">
    <name type="scientific">Chryseobacterium cheonjiense</name>
    <dbReference type="NCBI Taxonomy" id="2728845"/>
    <lineage>
        <taxon>Bacteria</taxon>
        <taxon>Pseudomonadati</taxon>
        <taxon>Bacteroidota</taxon>
        <taxon>Flavobacteriia</taxon>
        <taxon>Flavobacteriales</taxon>
        <taxon>Weeksellaceae</taxon>
        <taxon>Chryseobacterium group</taxon>
        <taxon>Chryseobacterium</taxon>
    </lineage>
</organism>
<accession>A0A7Y0FHV0</accession>
<dbReference type="AlphaFoldDB" id="A0A7Y0FHV0"/>
<evidence type="ECO:0000313" key="2">
    <source>
        <dbReference type="Proteomes" id="UP000552615"/>
    </source>
</evidence>
<keyword evidence="2" id="KW-1185">Reference proteome</keyword>
<evidence type="ECO:0000313" key="1">
    <source>
        <dbReference type="EMBL" id="NML56754.1"/>
    </source>
</evidence>
<sequence length="81" mass="9580">MIPKLDHYVRLYRMQRNRISKTDISAWTTLTKLANLLNKKQVDLSDKLFGWTDRNDSDKNYYKYSDEFINYLSASKGVLGL</sequence>
<reference evidence="1 2" key="1">
    <citation type="submission" date="2020-04" db="EMBL/GenBank/DDBJ databases">
        <title>Chryseobacterium sp. RJ-7-14 sp. nov., isolated from Jeju soil.</title>
        <authorList>
            <person name="Dahal R.H."/>
            <person name="Chaudhary D.K."/>
        </authorList>
    </citation>
    <scope>NUCLEOTIDE SEQUENCE [LARGE SCALE GENOMIC DNA]</scope>
    <source>
        <strain evidence="1 2">RJ-7-14</strain>
    </source>
</reference>